<dbReference type="AlphaFoldDB" id="B9RLD4"/>
<dbReference type="EMBL" id="EQ973788">
    <property type="protein sequence ID" value="EEF47659.1"/>
    <property type="molecule type" value="Genomic_DNA"/>
</dbReference>
<protein>
    <recommendedName>
        <fullName evidence="1">PB1-like domain-containing protein</fullName>
    </recommendedName>
</protein>
<dbReference type="InParanoid" id="B9RLD4"/>
<accession>B9RLD4</accession>
<keyword evidence="3" id="KW-1185">Reference proteome</keyword>
<gene>
    <name evidence="2" type="ORF">RCOM_1465170</name>
</gene>
<dbReference type="Proteomes" id="UP000008311">
    <property type="component" value="Unassembled WGS sequence"/>
</dbReference>
<dbReference type="InterPro" id="IPR058594">
    <property type="entry name" value="PB1-like_dom_pln"/>
</dbReference>
<proteinExistence type="predicted"/>
<evidence type="ECO:0000259" key="1">
    <source>
        <dbReference type="Pfam" id="PF26130"/>
    </source>
</evidence>
<dbReference type="Pfam" id="PF26130">
    <property type="entry name" value="PB1-like"/>
    <property type="match status" value="1"/>
</dbReference>
<feature type="domain" description="PB1-like" evidence="1">
    <location>
        <begin position="5"/>
        <end position="82"/>
    </location>
</feature>
<organism evidence="2 3">
    <name type="scientific">Ricinus communis</name>
    <name type="common">Castor bean</name>
    <dbReference type="NCBI Taxonomy" id="3988"/>
    <lineage>
        <taxon>Eukaryota</taxon>
        <taxon>Viridiplantae</taxon>
        <taxon>Streptophyta</taxon>
        <taxon>Embryophyta</taxon>
        <taxon>Tracheophyta</taxon>
        <taxon>Spermatophyta</taxon>
        <taxon>Magnoliopsida</taxon>
        <taxon>eudicotyledons</taxon>
        <taxon>Gunneridae</taxon>
        <taxon>Pentapetalae</taxon>
        <taxon>rosids</taxon>
        <taxon>fabids</taxon>
        <taxon>Malpighiales</taxon>
        <taxon>Euphorbiaceae</taxon>
        <taxon>Acalyphoideae</taxon>
        <taxon>Acalypheae</taxon>
        <taxon>Ricinus</taxon>
    </lineage>
</organism>
<reference evidence="3" key="1">
    <citation type="journal article" date="2010" name="Nat. Biotechnol.">
        <title>Draft genome sequence of the oilseed species Ricinus communis.</title>
        <authorList>
            <person name="Chan A.P."/>
            <person name="Crabtree J."/>
            <person name="Zhao Q."/>
            <person name="Lorenzi H."/>
            <person name="Orvis J."/>
            <person name="Puiu D."/>
            <person name="Melake-Berhan A."/>
            <person name="Jones K.M."/>
            <person name="Redman J."/>
            <person name="Chen G."/>
            <person name="Cahoon E.B."/>
            <person name="Gedil M."/>
            <person name="Stanke M."/>
            <person name="Haas B.J."/>
            <person name="Wortman J.R."/>
            <person name="Fraser-Liggett C.M."/>
            <person name="Ravel J."/>
            <person name="Rabinowicz P.D."/>
        </authorList>
    </citation>
    <scope>NUCLEOTIDE SEQUENCE [LARGE SCALE GENOMIC DNA]</scope>
    <source>
        <strain evidence="3">cv. Hale</strain>
    </source>
</reference>
<name>B9RLD4_RICCO</name>
<sequence length="219" mass="25181">MDDLYVEIIIHHKRKVITSSNSRYVGGETTVVEEYFDLDLLSYPNLVAYIKELGHVGFTGLYYKGRVSEDFILLINDRDIYTIGSKLCSGDKLDIFVQYCELPNICVEHDSQPWSNVENSAFKDNGEPHQTFDEFLFPLDLLTNDEDDELKEARENFRKDRNRRSAKVVNRENREEIAVDNVGKMEKAENDDVCGLPDNDESNSSLTMMIWGAIIVILI</sequence>
<evidence type="ECO:0000313" key="2">
    <source>
        <dbReference type="EMBL" id="EEF47659.1"/>
    </source>
</evidence>
<evidence type="ECO:0000313" key="3">
    <source>
        <dbReference type="Proteomes" id="UP000008311"/>
    </source>
</evidence>